<evidence type="ECO:0000313" key="1">
    <source>
        <dbReference type="EMBL" id="MQL94655.1"/>
    </source>
</evidence>
<dbReference type="AlphaFoldDB" id="A0A843VFE1"/>
<protein>
    <submittedName>
        <fullName evidence="1">Uncharacterized protein</fullName>
    </submittedName>
</protein>
<sequence>MVATAFGIATMSRQPVASRQCCYGSGHRDSIRDSRSPGARHLRACPMREVVTVAWDPRPSAPVEGVLRAAGVLESRTLERREKRPVSPFLTASLFVAPEPLREARRGTVVRPDYDVAAGRALDGGGGAVVVVPAASSFFPLQLYVTLGACVIALLDPRIGDRENRVLGLGRGDFWIDRIRTEAYLRLRWRQRQEGGGRPRWRCRLVASTCERWRRRGESRRCYCRGGWWTTGVEVALPTEAALLRRGRADHRRGGGAAERGVRMEAMLLRRGTTETPSWGRGTGCRSPFRGTIERRIEPGHKWNVRVIGGYDIGEQGTNFISRMSIVIRFYCKIWQNKFSKLLEETKNGIFRDLEDITERNRQNLVHQNMTYRWGQMSIYQLRDDFVKTHQRELDRVEIFKMERCKDLPNGEDDSDDDSYPLE</sequence>
<gene>
    <name evidence="1" type="ORF">Taro_027311</name>
</gene>
<evidence type="ECO:0000313" key="2">
    <source>
        <dbReference type="Proteomes" id="UP000652761"/>
    </source>
</evidence>
<name>A0A843VFE1_COLES</name>
<organism evidence="1 2">
    <name type="scientific">Colocasia esculenta</name>
    <name type="common">Wild taro</name>
    <name type="synonym">Arum esculentum</name>
    <dbReference type="NCBI Taxonomy" id="4460"/>
    <lineage>
        <taxon>Eukaryota</taxon>
        <taxon>Viridiplantae</taxon>
        <taxon>Streptophyta</taxon>
        <taxon>Embryophyta</taxon>
        <taxon>Tracheophyta</taxon>
        <taxon>Spermatophyta</taxon>
        <taxon>Magnoliopsida</taxon>
        <taxon>Liliopsida</taxon>
        <taxon>Araceae</taxon>
        <taxon>Aroideae</taxon>
        <taxon>Colocasieae</taxon>
        <taxon>Colocasia</taxon>
    </lineage>
</organism>
<proteinExistence type="predicted"/>
<comment type="caution">
    <text evidence="1">The sequence shown here is derived from an EMBL/GenBank/DDBJ whole genome shotgun (WGS) entry which is preliminary data.</text>
</comment>
<dbReference type="Proteomes" id="UP000652761">
    <property type="component" value="Unassembled WGS sequence"/>
</dbReference>
<reference evidence="1" key="1">
    <citation type="submission" date="2017-07" db="EMBL/GenBank/DDBJ databases">
        <title>Taro Niue Genome Assembly and Annotation.</title>
        <authorList>
            <person name="Atibalentja N."/>
            <person name="Keating K."/>
            <person name="Fields C.J."/>
        </authorList>
    </citation>
    <scope>NUCLEOTIDE SEQUENCE</scope>
    <source>
        <strain evidence="1">Niue_2</strain>
        <tissue evidence="1">Leaf</tissue>
    </source>
</reference>
<dbReference type="EMBL" id="NMUH01001699">
    <property type="protein sequence ID" value="MQL94655.1"/>
    <property type="molecule type" value="Genomic_DNA"/>
</dbReference>
<accession>A0A843VFE1</accession>
<keyword evidence="2" id="KW-1185">Reference proteome</keyword>